<name>A0A8E6F0G1_9BACT</name>
<dbReference type="RefSeq" id="WP_213499545.1">
    <property type="nucleotide sequence ID" value="NZ_CP074694.1"/>
</dbReference>
<protein>
    <submittedName>
        <fullName evidence="1">Uncharacterized protein</fullName>
    </submittedName>
</protein>
<accession>A0A8E6F0G1</accession>
<proteinExistence type="predicted"/>
<evidence type="ECO:0000313" key="2">
    <source>
        <dbReference type="Proteomes" id="UP000676194"/>
    </source>
</evidence>
<reference evidence="1" key="1">
    <citation type="submission" date="2021-05" db="EMBL/GenBank/DDBJ databases">
        <title>Complete genome sequence of the cellulolytic planctomycete Telmatocola sphagniphila SP2T and characterization of the first cellulase from planctomycetes.</title>
        <authorList>
            <person name="Rakitin A.L."/>
            <person name="Beletsky A.V."/>
            <person name="Naumoff D.G."/>
            <person name="Kulichevskaya I.S."/>
            <person name="Mardanov A.V."/>
            <person name="Ravin N.V."/>
            <person name="Dedysh S.N."/>
        </authorList>
    </citation>
    <scope>NUCLEOTIDE SEQUENCE</scope>
    <source>
        <strain evidence="1">SP2T</strain>
    </source>
</reference>
<dbReference type="AlphaFoldDB" id="A0A8E6F0G1"/>
<dbReference type="EMBL" id="CP074694">
    <property type="protein sequence ID" value="QVL34496.1"/>
    <property type="molecule type" value="Genomic_DNA"/>
</dbReference>
<dbReference type="KEGG" id="tsph:KIH39_11480"/>
<dbReference type="Proteomes" id="UP000676194">
    <property type="component" value="Chromosome"/>
</dbReference>
<organism evidence="1 2">
    <name type="scientific">Telmatocola sphagniphila</name>
    <dbReference type="NCBI Taxonomy" id="1123043"/>
    <lineage>
        <taxon>Bacteria</taxon>
        <taxon>Pseudomonadati</taxon>
        <taxon>Planctomycetota</taxon>
        <taxon>Planctomycetia</taxon>
        <taxon>Gemmatales</taxon>
        <taxon>Gemmataceae</taxon>
    </lineage>
</organism>
<sequence>MPGKEWAKDATTGKDPKRIHVMKRYFLAGIFALATLLMTAGNSQAGGWVAGRPTGYGWLGQKVYSCAPGIHQHGPLYNYTPLQGDYTWMQFHWWQLYNYHPAYGMYPPSIGCGNGCGGGGCGAGGCSGGAFSHLFGCGLQSGGCNSSSCGGSSWSSLFHGASFGGIFHKTSPCSTGSCGSTTPATPCTSCVKQTSYSAIYPEYLSPSWR</sequence>
<evidence type="ECO:0000313" key="1">
    <source>
        <dbReference type="EMBL" id="QVL34496.1"/>
    </source>
</evidence>
<keyword evidence="2" id="KW-1185">Reference proteome</keyword>
<gene>
    <name evidence="1" type="ORF">KIH39_11480</name>
</gene>